<dbReference type="InterPro" id="IPR048386">
    <property type="entry name" value="Med15_C"/>
</dbReference>
<feature type="compositionally biased region" description="Polar residues" evidence="1">
    <location>
        <begin position="1"/>
        <end position="23"/>
    </location>
</feature>
<accession>A0A7N2LE70</accession>
<dbReference type="InParanoid" id="A0A7N2LE70"/>
<keyword evidence="4" id="KW-1185">Reference proteome</keyword>
<reference evidence="3 4" key="1">
    <citation type="journal article" date="2016" name="G3 (Bethesda)">
        <title>First Draft Assembly and Annotation of the Genome of a California Endemic Oak Quercus lobata Nee (Fagaceae).</title>
        <authorList>
            <person name="Sork V.L."/>
            <person name="Fitz-Gibbon S.T."/>
            <person name="Puiu D."/>
            <person name="Crepeau M."/>
            <person name="Gugger P.F."/>
            <person name="Sherman R."/>
            <person name="Stevens K."/>
            <person name="Langley C.H."/>
            <person name="Pellegrini M."/>
            <person name="Salzberg S.L."/>
        </authorList>
    </citation>
    <scope>NUCLEOTIDE SEQUENCE [LARGE SCALE GENOMIC DNA]</scope>
    <source>
        <strain evidence="3 4">cv. SW786</strain>
    </source>
</reference>
<feature type="region of interest" description="Disordered" evidence="1">
    <location>
        <begin position="1"/>
        <end position="57"/>
    </location>
</feature>
<dbReference type="GO" id="GO:0031490">
    <property type="term" value="F:chromatin DNA binding"/>
    <property type="evidence" value="ECO:0007669"/>
    <property type="project" value="InterPro"/>
</dbReference>
<feature type="region of interest" description="Disordered" evidence="1">
    <location>
        <begin position="420"/>
        <end position="444"/>
    </location>
</feature>
<dbReference type="RefSeq" id="XP_030966779.1">
    <property type="nucleotide sequence ID" value="XM_031110919.1"/>
</dbReference>
<dbReference type="PANTHER" id="PTHR33137">
    <property type="entry name" value="MEDIATOR OF RNA POLYMERASE II TRANSCRIPTION SUBUNIT 15A-RELATED"/>
    <property type="match status" value="1"/>
</dbReference>
<feature type="compositionally biased region" description="Polar residues" evidence="1">
    <location>
        <begin position="420"/>
        <end position="431"/>
    </location>
</feature>
<dbReference type="KEGG" id="qlo:115987393"/>
<dbReference type="Proteomes" id="UP000594261">
    <property type="component" value="Chromosome 4"/>
</dbReference>
<dbReference type="EMBL" id="LRBV02000004">
    <property type="status" value="NOT_ANNOTATED_CDS"/>
    <property type="molecule type" value="Genomic_DNA"/>
</dbReference>
<dbReference type="Pfam" id="PF21539">
    <property type="entry name" value="Med15_C"/>
    <property type="match status" value="1"/>
</dbReference>
<proteinExistence type="predicted"/>
<organism evidence="3 4">
    <name type="scientific">Quercus lobata</name>
    <name type="common">Valley oak</name>
    <dbReference type="NCBI Taxonomy" id="97700"/>
    <lineage>
        <taxon>Eukaryota</taxon>
        <taxon>Viridiplantae</taxon>
        <taxon>Streptophyta</taxon>
        <taxon>Embryophyta</taxon>
        <taxon>Tracheophyta</taxon>
        <taxon>Spermatophyta</taxon>
        <taxon>Magnoliopsida</taxon>
        <taxon>eudicotyledons</taxon>
        <taxon>Gunneridae</taxon>
        <taxon>Pentapetalae</taxon>
        <taxon>rosids</taxon>
        <taxon>fabids</taxon>
        <taxon>Fagales</taxon>
        <taxon>Fagaceae</taxon>
        <taxon>Quercus</taxon>
    </lineage>
</organism>
<gene>
    <name evidence="3" type="primary">LOC115987393</name>
</gene>
<feature type="compositionally biased region" description="Polar residues" evidence="1">
    <location>
        <begin position="31"/>
        <end position="57"/>
    </location>
</feature>
<sequence>MQTKSSVGSDHPQSQKSSCQVFSQHPHLVLNQPQQTQHAPVNKSQPSLASHQQQQLKNTNLAATSIAQNQQNNQSNTHQQQLSRQSNFPSLQPCQQLRAKQCGNSSMLQTMDAMERQTQQTDSALVLTQGLQSEPKLPQRQLISQSQQKQMQQPPDPSQVMMGNFQTSGAIYSTSGKRFANISDLQEDTYQRVEQLRSRFLKQLNGWQQLLTKRLQQHASVPQQPKTGQTEKIKTTLSMLDQIICFLNVPKNKITSAYERQIDKAEKRILCVLHSLREKSVSSMQQGKSHPNLHSVQHLAQPQSQTLQVHQHEDRKTPQLQSTKPQSFLTAMQQVNLTGLQQDSKSSLSDSKSSLSDPATLQQNMMNSQGLLIISQEEDTVKSMQHIAKGSLQCPASTLPQVNVNSFLSRRQMNEPQSNVIPLESSSNTPKNMHPKQKWEHQDVPTQMPKQEYQKHKMQKQLVQQNQQILQQQQKQVTKLLAHEKQQHQLNDINHLKVRLGMGVEKPQHQEIAVKDTRAKRGISDKSGLLLQHSSGGQSSMYISQHSNSGASFPTSSPKVSCSQLAQKSPHIDVQNLTTPLTGVETPFHVANSTSASVIPSSSLNRLGHRPGSIEPGTSLVVRTPEMSASPLLEKSNNLDGINYKMSKINSAEPSVAEQPIQRLINLVNLISSKALSASVSEIGAVVCMTDQISSSPPANGTRKMKRCTNAMPINDSFEQWIDMEKPELESSVTSSTKRPRIEAKHALFEEIKGINQQLIDTVVVLGDEDTIPTAAATAASEGTIVKCSFSAVSFSPNYKSQQLSTQMSPIEPLRLLVPTNYPYTSPIFLDEMPVEAREDHEDLSVKVKSRLKVSLRSLLKPWSLGEIAMTWDFCVRAVISEHAQQNGGGNFSSKFGTWEKFLSAA</sequence>
<dbReference type="GO" id="GO:0003713">
    <property type="term" value="F:transcription coactivator activity"/>
    <property type="evidence" value="ECO:0007669"/>
    <property type="project" value="InterPro"/>
</dbReference>
<feature type="compositionally biased region" description="Polar residues" evidence="1">
    <location>
        <begin position="541"/>
        <end position="556"/>
    </location>
</feature>
<reference evidence="3" key="2">
    <citation type="submission" date="2021-01" db="UniProtKB">
        <authorList>
            <consortium name="EnsemblPlants"/>
        </authorList>
    </citation>
    <scope>IDENTIFICATION</scope>
</reference>
<name>A0A7N2LE70_QUELO</name>
<evidence type="ECO:0000256" key="1">
    <source>
        <dbReference type="SAM" id="MobiDB-lite"/>
    </source>
</evidence>
<feature type="region of interest" description="Disordered" evidence="1">
    <location>
        <begin position="299"/>
        <end position="323"/>
    </location>
</feature>
<evidence type="ECO:0000313" key="3">
    <source>
        <dbReference type="EnsemblPlants" id="QL04p021887:mrna"/>
    </source>
</evidence>
<feature type="compositionally biased region" description="Polar residues" evidence="1">
    <location>
        <begin position="299"/>
        <end position="309"/>
    </location>
</feature>
<feature type="region of interest" description="Disordered" evidence="1">
    <location>
        <begin position="534"/>
        <end position="556"/>
    </location>
</feature>
<feature type="domain" description="ARC105/Med15 mediator subunit C-terminal" evidence="2">
    <location>
        <begin position="807"/>
        <end position="877"/>
    </location>
</feature>
<dbReference type="InterPro" id="IPR044661">
    <property type="entry name" value="MED15a/b/c-like"/>
</dbReference>
<dbReference type="AlphaFoldDB" id="A0A7N2LE70"/>
<feature type="region of interest" description="Disordered" evidence="1">
    <location>
        <begin position="70"/>
        <end position="89"/>
    </location>
</feature>
<evidence type="ECO:0000259" key="2">
    <source>
        <dbReference type="Pfam" id="PF21539"/>
    </source>
</evidence>
<dbReference type="PANTHER" id="PTHR33137:SF4">
    <property type="entry name" value="MEDIATOR OF RNA POLYMERASE II TRANSCRIPTION SUBUNIT 15A-RELATED"/>
    <property type="match status" value="1"/>
</dbReference>
<protein>
    <recommendedName>
        <fullName evidence="2">ARC105/Med15 mediator subunit C-terminal domain-containing protein</fullName>
    </recommendedName>
</protein>
<dbReference type="GeneID" id="115987393"/>
<feature type="compositionally biased region" description="Low complexity" evidence="1">
    <location>
        <begin position="70"/>
        <end position="81"/>
    </location>
</feature>
<dbReference type="OrthoDB" id="1896842at2759"/>
<evidence type="ECO:0000313" key="4">
    <source>
        <dbReference type="Proteomes" id="UP000594261"/>
    </source>
</evidence>
<dbReference type="EnsemblPlants" id="QL04p021887:mrna">
    <property type="protein sequence ID" value="QL04p021887:mrna"/>
    <property type="gene ID" value="QL04p021887"/>
</dbReference>
<dbReference type="Gramene" id="QL04p021887:mrna">
    <property type="protein sequence ID" value="QL04p021887:mrna"/>
    <property type="gene ID" value="QL04p021887"/>
</dbReference>